<dbReference type="RefSeq" id="WP_083896299.1">
    <property type="nucleotide sequence ID" value="NZ_JBIAQY010000028.1"/>
</dbReference>
<evidence type="ECO:0000259" key="3">
    <source>
        <dbReference type="PROSITE" id="PS50943"/>
    </source>
</evidence>
<dbReference type="InterPro" id="IPR014710">
    <property type="entry name" value="RmlC-like_jellyroll"/>
</dbReference>
<dbReference type="CDD" id="cd02209">
    <property type="entry name" value="cupin_XRE_C"/>
    <property type="match status" value="1"/>
</dbReference>
<dbReference type="SUPFAM" id="SSF47413">
    <property type="entry name" value="lambda repressor-like DNA-binding domains"/>
    <property type="match status" value="1"/>
</dbReference>
<dbReference type="PANTHER" id="PTHR46797">
    <property type="entry name" value="HTH-TYPE TRANSCRIPTIONAL REGULATOR"/>
    <property type="match status" value="1"/>
</dbReference>
<gene>
    <name evidence="4" type="ORF">ACFYXQ_43110</name>
</gene>
<keyword evidence="5" id="KW-1185">Reference proteome</keyword>
<evidence type="ECO:0000256" key="1">
    <source>
        <dbReference type="ARBA" id="ARBA00023125"/>
    </source>
</evidence>
<dbReference type="InterPro" id="IPR010982">
    <property type="entry name" value="Lambda_DNA-bd_dom_sf"/>
</dbReference>
<dbReference type="Pfam" id="PF01381">
    <property type="entry name" value="HTH_3"/>
    <property type="match status" value="1"/>
</dbReference>
<comment type="caution">
    <text evidence="4">The sequence shown here is derived from an EMBL/GenBank/DDBJ whole genome shotgun (WGS) entry which is preliminary data.</text>
</comment>
<keyword evidence="1" id="KW-0238">DNA-binding</keyword>
<organism evidence="4 5">
    <name type="scientific">Nocardia jiangxiensis</name>
    <dbReference type="NCBI Taxonomy" id="282685"/>
    <lineage>
        <taxon>Bacteria</taxon>
        <taxon>Bacillati</taxon>
        <taxon>Actinomycetota</taxon>
        <taxon>Actinomycetes</taxon>
        <taxon>Mycobacteriales</taxon>
        <taxon>Nocardiaceae</taxon>
        <taxon>Nocardia</taxon>
    </lineage>
</organism>
<dbReference type="SMART" id="SM00530">
    <property type="entry name" value="HTH_XRE"/>
    <property type="match status" value="1"/>
</dbReference>
<feature type="compositionally biased region" description="Low complexity" evidence="2">
    <location>
        <begin position="66"/>
        <end position="80"/>
    </location>
</feature>
<protein>
    <submittedName>
        <fullName evidence="4">Helix-turn-helix domain-containing protein</fullName>
    </submittedName>
</protein>
<dbReference type="Proteomes" id="UP001601992">
    <property type="component" value="Unassembled WGS sequence"/>
</dbReference>
<dbReference type="SUPFAM" id="SSF51182">
    <property type="entry name" value="RmlC-like cupins"/>
    <property type="match status" value="1"/>
</dbReference>
<dbReference type="Pfam" id="PF07883">
    <property type="entry name" value="Cupin_2"/>
    <property type="match status" value="1"/>
</dbReference>
<dbReference type="EMBL" id="JBIAQY010000028">
    <property type="protein sequence ID" value="MFF3574560.1"/>
    <property type="molecule type" value="Genomic_DNA"/>
</dbReference>
<dbReference type="InterPro" id="IPR050807">
    <property type="entry name" value="TransReg_Diox_bact_type"/>
</dbReference>
<evidence type="ECO:0000313" key="5">
    <source>
        <dbReference type="Proteomes" id="UP001601992"/>
    </source>
</evidence>
<reference evidence="4 5" key="1">
    <citation type="submission" date="2024-10" db="EMBL/GenBank/DDBJ databases">
        <title>The Natural Products Discovery Center: Release of the First 8490 Sequenced Strains for Exploring Actinobacteria Biosynthetic Diversity.</title>
        <authorList>
            <person name="Kalkreuter E."/>
            <person name="Kautsar S.A."/>
            <person name="Yang D."/>
            <person name="Bader C.D."/>
            <person name="Teijaro C.N."/>
            <person name="Fluegel L."/>
            <person name="Davis C.M."/>
            <person name="Simpson J.R."/>
            <person name="Lauterbach L."/>
            <person name="Steele A.D."/>
            <person name="Gui C."/>
            <person name="Meng S."/>
            <person name="Li G."/>
            <person name="Viehrig K."/>
            <person name="Ye F."/>
            <person name="Su P."/>
            <person name="Kiefer A.F."/>
            <person name="Nichols A."/>
            <person name="Cepeda A.J."/>
            <person name="Yan W."/>
            <person name="Fan B."/>
            <person name="Jiang Y."/>
            <person name="Adhikari A."/>
            <person name="Zheng C.-J."/>
            <person name="Schuster L."/>
            <person name="Cowan T.M."/>
            <person name="Smanski M.J."/>
            <person name="Chevrette M.G."/>
            <person name="De Carvalho L.P.S."/>
            <person name="Shen B."/>
        </authorList>
    </citation>
    <scope>NUCLEOTIDE SEQUENCE [LARGE SCALE GENOMIC DNA]</scope>
    <source>
        <strain evidence="4 5">NPDC002593</strain>
    </source>
</reference>
<dbReference type="InterPro" id="IPR001387">
    <property type="entry name" value="Cro/C1-type_HTH"/>
</dbReference>
<dbReference type="PROSITE" id="PS50943">
    <property type="entry name" value="HTH_CROC1"/>
    <property type="match status" value="1"/>
</dbReference>
<dbReference type="InterPro" id="IPR013096">
    <property type="entry name" value="Cupin_2"/>
</dbReference>
<evidence type="ECO:0000313" key="4">
    <source>
        <dbReference type="EMBL" id="MFF3574560.1"/>
    </source>
</evidence>
<name>A0ABW6SE68_9NOCA</name>
<dbReference type="Gene3D" id="1.10.260.40">
    <property type="entry name" value="lambda repressor-like DNA-binding domains"/>
    <property type="match status" value="1"/>
</dbReference>
<feature type="region of interest" description="Disordered" evidence="2">
    <location>
        <begin position="66"/>
        <end position="89"/>
    </location>
</feature>
<dbReference type="InterPro" id="IPR011051">
    <property type="entry name" value="RmlC_Cupin_sf"/>
</dbReference>
<dbReference type="PANTHER" id="PTHR46797:SF1">
    <property type="entry name" value="METHYLPHOSPHONATE SYNTHASE"/>
    <property type="match status" value="1"/>
</dbReference>
<dbReference type="Gene3D" id="2.60.120.10">
    <property type="entry name" value="Jelly Rolls"/>
    <property type="match status" value="1"/>
</dbReference>
<feature type="domain" description="HTH cro/C1-type" evidence="3">
    <location>
        <begin position="6"/>
        <end position="60"/>
    </location>
</feature>
<evidence type="ECO:0000256" key="2">
    <source>
        <dbReference type="SAM" id="MobiDB-lite"/>
    </source>
</evidence>
<dbReference type="CDD" id="cd00093">
    <property type="entry name" value="HTH_XRE"/>
    <property type="match status" value="1"/>
</dbReference>
<accession>A0ABW6SE68</accession>
<proteinExistence type="predicted"/>
<sequence>MVGARLRTGRRNQGLTLRQLASKVGVSPQLLSQIENGKTLPSVATLKAVVTELGLTFDDVFVAMSSGSTDSSSPSATRRPAVSRKTDDSAGPVFRAGSYPVLQMTGGVTLSQLPTGVIGAAVESFVTTLPPGTASSTDGSLVRHNGAELCFVYEGTLMLKLGFETYDLNVGDVAAFDSTVPHVYVNNGEEPAKAMWMQTQALGYEQMVVDEQGEAAE</sequence>